<name>A0AAD7BP21_MYCRO</name>
<evidence type="ECO:0000256" key="1">
    <source>
        <dbReference type="SAM" id="MobiDB-lite"/>
    </source>
</evidence>
<dbReference type="AlphaFoldDB" id="A0AAD7BP21"/>
<feature type="compositionally biased region" description="Basic and acidic residues" evidence="1">
    <location>
        <begin position="162"/>
        <end position="189"/>
    </location>
</feature>
<keyword evidence="3" id="KW-1185">Reference proteome</keyword>
<protein>
    <submittedName>
        <fullName evidence="2">Uncharacterized protein</fullName>
    </submittedName>
</protein>
<dbReference type="EMBL" id="JARKIE010000572">
    <property type="protein sequence ID" value="KAJ7626748.1"/>
    <property type="molecule type" value="Genomic_DNA"/>
</dbReference>
<proteinExistence type="predicted"/>
<feature type="region of interest" description="Disordered" evidence="1">
    <location>
        <begin position="1"/>
        <end position="82"/>
    </location>
</feature>
<dbReference type="Proteomes" id="UP001221757">
    <property type="component" value="Unassembled WGS sequence"/>
</dbReference>
<feature type="compositionally biased region" description="Basic and acidic residues" evidence="1">
    <location>
        <begin position="106"/>
        <end position="123"/>
    </location>
</feature>
<comment type="caution">
    <text evidence="2">The sequence shown here is derived from an EMBL/GenBank/DDBJ whole genome shotgun (WGS) entry which is preliminary data.</text>
</comment>
<sequence length="222" mass="23671">MRAPHGADSSYFYSKRTPHHSPPRAPLHTPLHSCGARNATPASAPGGIIDSLKEIRDGGHGKREKRCALRPSRTEGDGTEMEVMQRCRWDGGETETDEMGAEVRMRVESGSEKGVARERRECDGGNGGPPRWRGTYGVPRRGGGRAAEGDCGREGGACARGRGGEGGRLEGEGREPRDRGLLRLLREDELLGADGEGGRAPCEEGAGSDEEDARGDGSIKDP</sequence>
<accession>A0AAD7BP21</accession>
<feature type="compositionally biased region" description="Basic and acidic residues" evidence="1">
    <location>
        <begin position="51"/>
        <end position="61"/>
    </location>
</feature>
<evidence type="ECO:0000313" key="3">
    <source>
        <dbReference type="Proteomes" id="UP001221757"/>
    </source>
</evidence>
<organism evidence="2 3">
    <name type="scientific">Mycena rosella</name>
    <name type="common">Pink bonnet</name>
    <name type="synonym">Agaricus rosellus</name>
    <dbReference type="NCBI Taxonomy" id="1033263"/>
    <lineage>
        <taxon>Eukaryota</taxon>
        <taxon>Fungi</taxon>
        <taxon>Dikarya</taxon>
        <taxon>Basidiomycota</taxon>
        <taxon>Agaricomycotina</taxon>
        <taxon>Agaricomycetes</taxon>
        <taxon>Agaricomycetidae</taxon>
        <taxon>Agaricales</taxon>
        <taxon>Marasmiineae</taxon>
        <taxon>Mycenaceae</taxon>
        <taxon>Mycena</taxon>
    </lineage>
</organism>
<evidence type="ECO:0000313" key="2">
    <source>
        <dbReference type="EMBL" id="KAJ7626748.1"/>
    </source>
</evidence>
<feature type="region of interest" description="Disordered" evidence="1">
    <location>
        <begin position="106"/>
        <end position="222"/>
    </location>
</feature>
<gene>
    <name evidence="2" type="ORF">B0H17DRAFT_1150901</name>
</gene>
<reference evidence="2" key="1">
    <citation type="submission" date="2023-03" db="EMBL/GenBank/DDBJ databases">
        <title>Massive genome expansion in bonnet fungi (Mycena s.s.) driven by repeated elements and novel gene families across ecological guilds.</title>
        <authorList>
            <consortium name="Lawrence Berkeley National Laboratory"/>
            <person name="Harder C.B."/>
            <person name="Miyauchi S."/>
            <person name="Viragh M."/>
            <person name="Kuo A."/>
            <person name="Thoen E."/>
            <person name="Andreopoulos B."/>
            <person name="Lu D."/>
            <person name="Skrede I."/>
            <person name="Drula E."/>
            <person name="Henrissat B."/>
            <person name="Morin E."/>
            <person name="Kohler A."/>
            <person name="Barry K."/>
            <person name="LaButti K."/>
            <person name="Morin E."/>
            <person name="Salamov A."/>
            <person name="Lipzen A."/>
            <person name="Mereny Z."/>
            <person name="Hegedus B."/>
            <person name="Baldrian P."/>
            <person name="Stursova M."/>
            <person name="Weitz H."/>
            <person name="Taylor A."/>
            <person name="Grigoriev I.V."/>
            <person name="Nagy L.G."/>
            <person name="Martin F."/>
            <person name="Kauserud H."/>
        </authorList>
    </citation>
    <scope>NUCLEOTIDE SEQUENCE</scope>
    <source>
        <strain evidence="2">CBHHK067</strain>
    </source>
</reference>